<feature type="transmembrane region" description="Helical" evidence="12">
    <location>
        <begin position="598"/>
        <end position="618"/>
    </location>
</feature>
<dbReference type="GO" id="GO:0050909">
    <property type="term" value="P:sensory perception of taste"/>
    <property type="evidence" value="ECO:0007669"/>
    <property type="project" value="UniProtKB-ARBA"/>
</dbReference>
<feature type="chain" id="PRO_5044234906" description="G-protein coupled receptors family 3 profile domain-containing protein" evidence="13">
    <location>
        <begin position="32"/>
        <end position="835"/>
    </location>
</feature>
<feature type="transmembrane region" description="Helical" evidence="12">
    <location>
        <begin position="720"/>
        <end position="743"/>
    </location>
</feature>
<evidence type="ECO:0000256" key="13">
    <source>
        <dbReference type="SAM" id="SignalP"/>
    </source>
</evidence>
<dbReference type="Pfam" id="PF00003">
    <property type="entry name" value="7tm_3"/>
    <property type="match status" value="1"/>
</dbReference>
<comment type="similarity">
    <text evidence="11">Belongs to the G-protein coupled receptor 3 family. TAS1R subfamily.</text>
</comment>
<keyword evidence="3 12" id="KW-0812">Transmembrane</keyword>
<evidence type="ECO:0000313" key="15">
    <source>
        <dbReference type="Ensembl" id="ENSDCDP00010037578.1"/>
    </source>
</evidence>
<dbReference type="InterPro" id="IPR001828">
    <property type="entry name" value="ANF_lig-bd_rcpt"/>
</dbReference>
<dbReference type="InterPro" id="IPR011500">
    <property type="entry name" value="GPCR_3_9-Cys_dom"/>
</dbReference>
<feature type="transmembrane region" description="Helical" evidence="12">
    <location>
        <begin position="630"/>
        <end position="654"/>
    </location>
</feature>
<dbReference type="Pfam" id="PF07562">
    <property type="entry name" value="NCD3G"/>
    <property type="match status" value="1"/>
</dbReference>
<sequence length="835" mass="95587">MCLADAMQRVAFHVFLLAHWHHIFFQTGCQASEFTLPGEYLLGGLFPMHYPEKTQVYTKEPEALVCAREPLYLQGYQIFQVMRFAVEQINNSTAILPNVTLGYDIFDHCSDAENFPSLLQFFSQNGSIKVRTSYNMYQPKVIGFTGPLSSTESMTAAPLFMMDLIPMVNIGYAATSNAFSDKWKYPSFLRTVPSNREQIKLIIYIIQHFGWNWVAFIGSKDEYSENALKLFYSMIGKTNICLAYQELLTDSSKHNVTLYNINRMNINVIIVFTENFIQSAIQFKVQDKVWIASDAWSMDPNLSKLKGINKVGTIFGVTTKMITIPGFSEFVYKSQEQSDCAACDSNPDLLDQAFCNQDCENCTTLHAANIINQSPIYSFPVYAAIYAMANALHNALSCSETGCNKSQTIYPYMILQEIKKLNFSLLGQYVTFDAENEPPASFTILLWRTDMKPVVFQTIGTYETQPVFNFTIYDEQIMWHKNRTVPFANCSAECKPGFVRKQDGLQRCCFQCVECGINYYANQTVDLYTCLKCQEDEWSTERSSACIKRSVEYLHFNEPLSIMIMVSATVFILLVITVSILFAYNYNTPVVRSAGGSMCFLMLGSLGLSSLSVFFYFGKPQPVDCALRNMLFIYFYTVCLACLGVRSFQIVCIFKMAAKFPKVHTWWVKHNGQWLVIIGITVVQTIICTVWMSVDRPMPQKDTESFRDKMLLNCDRQTMSFMPITLSFTWFLSFLCFCFSYMGTDLPKNYNEAKAITFSLLLFYVSWIVNFTTFLMSKDKYVQLVDAAAELFSAYGILFSYFLPKSYIIVFEPQKNTQEFFQSSIQSYTQTISRM</sequence>
<keyword evidence="6" id="KW-0297">G-protein coupled receptor</keyword>
<feature type="signal peptide" evidence="13">
    <location>
        <begin position="1"/>
        <end position="31"/>
    </location>
</feature>
<dbReference type="Gene3D" id="3.40.50.2300">
    <property type="match status" value="2"/>
</dbReference>
<keyword evidence="9" id="KW-0325">Glycoprotein</keyword>
<evidence type="ECO:0000256" key="9">
    <source>
        <dbReference type="ARBA" id="ARBA00023180"/>
    </source>
</evidence>
<dbReference type="Ensembl" id="ENSDCDT00010047161.1">
    <property type="protein sequence ID" value="ENSDCDP00010037578.1"/>
    <property type="gene ID" value="ENSDCDG00010024257.1"/>
</dbReference>
<dbReference type="PROSITE" id="PS50259">
    <property type="entry name" value="G_PROTEIN_RECEP_F3_4"/>
    <property type="match status" value="1"/>
</dbReference>
<evidence type="ECO:0000256" key="10">
    <source>
        <dbReference type="ARBA" id="ARBA00023224"/>
    </source>
</evidence>
<reference evidence="15" key="3">
    <citation type="submission" date="2025-09" db="UniProtKB">
        <authorList>
            <consortium name="Ensembl"/>
        </authorList>
    </citation>
    <scope>IDENTIFICATION</scope>
</reference>
<keyword evidence="4 13" id="KW-0732">Signal</keyword>
<dbReference type="InterPro" id="IPR038550">
    <property type="entry name" value="GPCR_3_9-Cys_sf"/>
</dbReference>
<dbReference type="GO" id="GO:0004930">
    <property type="term" value="F:G protein-coupled receptor activity"/>
    <property type="evidence" value="ECO:0007669"/>
    <property type="project" value="UniProtKB-KW"/>
</dbReference>
<keyword evidence="7 12" id="KW-0472">Membrane</keyword>
<dbReference type="AlphaFoldDB" id="A0AAY4CWT1"/>
<dbReference type="InterPro" id="IPR000337">
    <property type="entry name" value="GPCR_3"/>
</dbReference>
<dbReference type="Gene3D" id="2.10.50.30">
    <property type="entry name" value="GPCR, family 3, nine cysteines domain"/>
    <property type="match status" value="1"/>
</dbReference>
<feature type="transmembrane region" description="Helical" evidence="12">
    <location>
        <begin position="781"/>
        <end position="803"/>
    </location>
</feature>
<gene>
    <name evidence="15" type="primary">LOC114797976</name>
</gene>
<feature type="transmembrane region" description="Helical" evidence="12">
    <location>
        <begin position="674"/>
        <end position="694"/>
    </location>
</feature>
<feature type="transmembrane region" description="Helical" evidence="12">
    <location>
        <begin position="560"/>
        <end position="586"/>
    </location>
</feature>
<dbReference type="PROSITE" id="PS00981">
    <property type="entry name" value="G_PROTEIN_RECEP_F3_3"/>
    <property type="match status" value="1"/>
</dbReference>
<dbReference type="InterPro" id="IPR028082">
    <property type="entry name" value="Peripla_BP_I"/>
</dbReference>
<feature type="transmembrane region" description="Helical" evidence="12">
    <location>
        <begin position="755"/>
        <end position="775"/>
    </location>
</feature>
<evidence type="ECO:0000313" key="16">
    <source>
        <dbReference type="Proteomes" id="UP000694580"/>
    </source>
</evidence>
<keyword evidence="5 12" id="KW-1133">Transmembrane helix</keyword>
<comment type="subcellular location">
    <subcellularLocation>
        <location evidence="1">Cell membrane</location>
        <topology evidence="1">Multi-pass membrane protein</topology>
    </subcellularLocation>
</comment>
<dbReference type="GeneTree" id="ENSGT00940000156136"/>
<keyword evidence="2" id="KW-1003">Cell membrane</keyword>
<evidence type="ECO:0000256" key="8">
    <source>
        <dbReference type="ARBA" id="ARBA00023170"/>
    </source>
</evidence>
<dbReference type="PRINTS" id="PR00248">
    <property type="entry name" value="GPCRMGR"/>
</dbReference>
<evidence type="ECO:0000256" key="12">
    <source>
        <dbReference type="SAM" id="Phobius"/>
    </source>
</evidence>
<evidence type="ECO:0000256" key="5">
    <source>
        <dbReference type="ARBA" id="ARBA00022989"/>
    </source>
</evidence>
<accession>A0AAY4CWT1</accession>
<evidence type="ECO:0000259" key="14">
    <source>
        <dbReference type="PROSITE" id="PS50259"/>
    </source>
</evidence>
<dbReference type="FunFam" id="2.10.50.30:FF:000004">
    <property type="entry name" value="Taste receptor type 1 member 3-like protein"/>
    <property type="match status" value="1"/>
</dbReference>
<dbReference type="PANTHER" id="PTHR24061">
    <property type="entry name" value="CALCIUM-SENSING RECEPTOR-RELATED"/>
    <property type="match status" value="1"/>
</dbReference>
<feature type="domain" description="G-protein coupled receptors family 3 profile" evidence="14">
    <location>
        <begin position="560"/>
        <end position="825"/>
    </location>
</feature>
<dbReference type="InterPro" id="IPR000068">
    <property type="entry name" value="GPCR_3_Ca_sens_rcpt-rel"/>
</dbReference>
<evidence type="ECO:0000256" key="1">
    <source>
        <dbReference type="ARBA" id="ARBA00004651"/>
    </source>
</evidence>
<evidence type="ECO:0000256" key="3">
    <source>
        <dbReference type="ARBA" id="ARBA00022692"/>
    </source>
</evidence>
<dbReference type="SUPFAM" id="SSF53822">
    <property type="entry name" value="Periplasmic binding protein-like I"/>
    <property type="match status" value="1"/>
</dbReference>
<dbReference type="GO" id="GO:0005886">
    <property type="term" value="C:plasma membrane"/>
    <property type="evidence" value="ECO:0007669"/>
    <property type="project" value="UniProtKB-SubCell"/>
</dbReference>
<organism evidence="15 16">
    <name type="scientific">Denticeps clupeoides</name>
    <name type="common">denticle herring</name>
    <dbReference type="NCBI Taxonomy" id="299321"/>
    <lineage>
        <taxon>Eukaryota</taxon>
        <taxon>Metazoa</taxon>
        <taxon>Chordata</taxon>
        <taxon>Craniata</taxon>
        <taxon>Vertebrata</taxon>
        <taxon>Euteleostomi</taxon>
        <taxon>Actinopterygii</taxon>
        <taxon>Neopterygii</taxon>
        <taxon>Teleostei</taxon>
        <taxon>Clupei</taxon>
        <taxon>Clupeiformes</taxon>
        <taxon>Denticipitoidei</taxon>
        <taxon>Denticipitidae</taxon>
        <taxon>Denticeps</taxon>
    </lineage>
</organism>
<reference evidence="15 16" key="1">
    <citation type="submission" date="2020-06" db="EMBL/GenBank/DDBJ databases">
        <authorList>
            <consortium name="Wellcome Sanger Institute Data Sharing"/>
        </authorList>
    </citation>
    <scope>NUCLEOTIDE SEQUENCE [LARGE SCALE GENOMIC DNA]</scope>
</reference>
<dbReference type="PANTHER" id="PTHR24061:SF441">
    <property type="entry name" value="TASTE RECEPTOR TYPE 1 MEMBER 2B-RELATED"/>
    <property type="match status" value="1"/>
</dbReference>
<keyword evidence="16" id="KW-1185">Reference proteome</keyword>
<proteinExistence type="inferred from homology"/>
<dbReference type="PROSITE" id="PS00980">
    <property type="entry name" value="G_PROTEIN_RECEP_F3_2"/>
    <property type="match status" value="1"/>
</dbReference>
<dbReference type="InterPro" id="IPR017979">
    <property type="entry name" value="GPCR_3_CS"/>
</dbReference>
<name>A0AAY4CWT1_9TELE</name>
<dbReference type="Pfam" id="PF01094">
    <property type="entry name" value="ANF_receptor"/>
    <property type="match status" value="1"/>
</dbReference>
<evidence type="ECO:0000256" key="2">
    <source>
        <dbReference type="ARBA" id="ARBA00022475"/>
    </source>
</evidence>
<dbReference type="FunFam" id="3.40.50.2300:FF:000016">
    <property type="entry name" value="Taste 1 receptor member 2"/>
    <property type="match status" value="1"/>
</dbReference>
<evidence type="ECO:0000256" key="4">
    <source>
        <dbReference type="ARBA" id="ARBA00022729"/>
    </source>
</evidence>
<dbReference type="InterPro" id="IPR017978">
    <property type="entry name" value="GPCR_3_C"/>
</dbReference>
<dbReference type="Proteomes" id="UP000694580">
    <property type="component" value="Chromosome 10"/>
</dbReference>
<keyword evidence="10" id="KW-0807">Transducer</keyword>
<evidence type="ECO:0000256" key="6">
    <source>
        <dbReference type="ARBA" id="ARBA00023040"/>
    </source>
</evidence>
<evidence type="ECO:0000256" key="11">
    <source>
        <dbReference type="ARBA" id="ARBA00038492"/>
    </source>
</evidence>
<reference evidence="15" key="2">
    <citation type="submission" date="2025-08" db="UniProtKB">
        <authorList>
            <consortium name="Ensembl"/>
        </authorList>
    </citation>
    <scope>IDENTIFICATION</scope>
</reference>
<keyword evidence="8" id="KW-0675">Receptor</keyword>
<protein>
    <recommendedName>
        <fullName evidence="14">G-protein coupled receptors family 3 profile domain-containing protein</fullName>
    </recommendedName>
</protein>
<evidence type="ECO:0000256" key="7">
    <source>
        <dbReference type="ARBA" id="ARBA00023136"/>
    </source>
</evidence>